<accession>A0ABY3PH95</accession>
<name>A0ABY3PH95_9CYAN</name>
<reference evidence="2 3" key="1">
    <citation type="journal article" date="2021" name="Genome Biol. Evol.">
        <title>Complete Genome Sequencing of a Novel Gloeobacter Species from a Waterfall Cave in Mexico.</title>
        <authorList>
            <person name="Saw J.H."/>
            <person name="Cardona T."/>
            <person name="Montejano G."/>
        </authorList>
    </citation>
    <scope>NUCLEOTIDE SEQUENCE [LARGE SCALE GENOMIC DNA]</scope>
    <source>
        <strain evidence="2">MG652769</strain>
    </source>
</reference>
<evidence type="ECO:0000256" key="1">
    <source>
        <dbReference type="SAM" id="MobiDB-lite"/>
    </source>
</evidence>
<organism evidence="2 3">
    <name type="scientific">Gloeobacter morelensis MG652769</name>
    <dbReference type="NCBI Taxonomy" id="2781736"/>
    <lineage>
        <taxon>Bacteria</taxon>
        <taxon>Bacillati</taxon>
        <taxon>Cyanobacteriota</taxon>
        <taxon>Cyanophyceae</taxon>
        <taxon>Gloeobacterales</taxon>
        <taxon>Gloeobacteraceae</taxon>
        <taxon>Gloeobacter</taxon>
        <taxon>Gloeobacter morelensis</taxon>
    </lineage>
</organism>
<dbReference type="InterPro" id="IPR018247">
    <property type="entry name" value="EF_Hand_1_Ca_BS"/>
</dbReference>
<dbReference type="Proteomes" id="UP001054846">
    <property type="component" value="Chromosome"/>
</dbReference>
<feature type="region of interest" description="Disordered" evidence="1">
    <location>
        <begin position="1"/>
        <end position="59"/>
    </location>
</feature>
<evidence type="ECO:0008006" key="4">
    <source>
        <dbReference type="Google" id="ProtNLM"/>
    </source>
</evidence>
<evidence type="ECO:0000313" key="3">
    <source>
        <dbReference type="Proteomes" id="UP001054846"/>
    </source>
</evidence>
<protein>
    <recommendedName>
        <fullName evidence="4">EF-hand domain-containing protein</fullName>
    </recommendedName>
</protein>
<evidence type="ECO:0000313" key="2">
    <source>
        <dbReference type="EMBL" id="UFP93025.1"/>
    </source>
</evidence>
<proteinExistence type="predicted"/>
<dbReference type="PROSITE" id="PS00018">
    <property type="entry name" value="EF_HAND_1"/>
    <property type="match status" value="1"/>
</dbReference>
<sequence length="389" mass="42000">MDQKEGAGHHKITEEATRKLFETRDTIDGIGQQEYFQQLDEGQEHADRSPISSPLDWGETWKPHWMAEDAQREHSMADPNLSPEQNLQAIRSFVGGQLNNAHAAHSASRDFAALDGDGDGHLTSTEIKSGMGNEKLAQSAAYLSRELGTLEELSNDELGDENDGLTLKDLQKAEMRSLGAATHALEDSYSSAHMFRDTTDPSDPHARVEGINVFNPLDEETTTGVAGGAAVGALLGGLAGALVGAVAGGIVGVGSDEDMGTHDHRFDEVPVDEEGRLARASDLAAAEASAEMLSTYYEHRDDDDAAAHQAFADTVASFYQASDQGVSVFEDNDDPAWQQERDERLNATNNVADYDWVGGTCEEEASPTASEVPDSGQYDSWEPEQEICE</sequence>
<feature type="compositionally biased region" description="Basic and acidic residues" evidence="1">
    <location>
        <begin position="1"/>
        <end position="27"/>
    </location>
</feature>
<feature type="region of interest" description="Disordered" evidence="1">
    <location>
        <begin position="359"/>
        <end position="389"/>
    </location>
</feature>
<dbReference type="EMBL" id="CP063845">
    <property type="protein sequence ID" value="UFP93025.1"/>
    <property type="molecule type" value="Genomic_DNA"/>
</dbReference>
<dbReference type="RefSeq" id="WP_230840029.1">
    <property type="nucleotide sequence ID" value="NZ_CP063845.1"/>
</dbReference>
<gene>
    <name evidence="2" type="ORF">ISF26_14535</name>
</gene>
<keyword evidence="3" id="KW-1185">Reference proteome</keyword>